<reference evidence="2" key="1">
    <citation type="journal article" date="2016" name="Nature">
        <title>Genome evolution in the allotetraploid frog Xenopus laevis.</title>
        <authorList>
            <person name="Session A.M."/>
            <person name="Uno Y."/>
            <person name="Kwon T."/>
            <person name="Chapman J.A."/>
            <person name="Toyoda A."/>
            <person name="Takahashi S."/>
            <person name="Fukui A."/>
            <person name="Hikosaka A."/>
            <person name="Suzuki A."/>
            <person name="Kondo M."/>
            <person name="van Heeringen S.J."/>
            <person name="Quigley I."/>
            <person name="Heinz S."/>
            <person name="Ogino H."/>
            <person name="Ochi H."/>
            <person name="Hellsten U."/>
            <person name="Lyons J.B."/>
            <person name="Simakov O."/>
            <person name="Putnam N."/>
            <person name="Stites J."/>
            <person name="Kuroki Y."/>
            <person name="Tanaka T."/>
            <person name="Michiue T."/>
            <person name="Watanabe M."/>
            <person name="Bogdanovic O."/>
            <person name="Lister R."/>
            <person name="Georgiou G."/>
            <person name="Paranjpe S.S."/>
            <person name="van Kruijsbergen I."/>
            <person name="Shu S."/>
            <person name="Carlson J."/>
            <person name="Kinoshita T."/>
            <person name="Ohta Y."/>
            <person name="Mawaribuchi S."/>
            <person name="Jenkins J."/>
            <person name="Grimwood J."/>
            <person name="Schmutz J."/>
            <person name="Mitros T."/>
            <person name="Mozaffari S.V."/>
            <person name="Suzuki Y."/>
            <person name="Haramoto Y."/>
            <person name="Yamamoto T.S."/>
            <person name="Takagi C."/>
            <person name="Heald R."/>
            <person name="Miller K."/>
            <person name="Haudenschild C."/>
            <person name="Kitzman J."/>
            <person name="Nakayama T."/>
            <person name="Izutsu Y."/>
            <person name="Robert J."/>
            <person name="Fortriede J."/>
            <person name="Burns K."/>
            <person name="Lotay V."/>
            <person name="Karimi K."/>
            <person name="Yasuoka Y."/>
            <person name="Dichmann D.S."/>
            <person name="Flajnik M.F."/>
            <person name="Houston D.W."/>
            <person name="Shendure J."/>
            <person name="DuPasquier L."/>
            <person name="Vize P.D."/>
            <person name="Zorn A.M."/>
            <person name="Ito M."/>
            <person name="Marcotte E.M."/>
            <person name="Wallingford J.B."/>
            <person name="Ito Y."/>
            <person name="Asashima M."/>
            <person name="Ueno N."/>
            <person name="Matsuda Y."/>
            <person name="Veenstra G.J."/>
            <person name="Fujiyama A."/>
            <person name="Harland R.M."/>
            <person name="Taira M."/>
            <person name="Rokhsar D.S."/>
        </authorList>
    </citation>
    <scope>NUCLEOTIDE SEQUENCE [LARGE SCALE GENOMIC DNA]</scope>
    <source>
        <strain evidence="2">J</strain>
    </source>
</reference>
<dbReference type="EMBL" id="CM004468">
    <property type="protein sequence ID" value="OCT95556.1"/>
    <property type="molecule type" value="Genomic_DNA"/>
</dbReference>
<evidence type="ECO:0000313" key="1">
    <source>
        <dbReference type="EMBL" id="OCT95556.1"/>
    </source>
</evidence>
<accession>A0A974DRB5</accession>
<proteinExistence type="predicted"/>
<sequence>MEVRQFALQALRESPYLYLSRHIYKWVEPWLLRIKIKLTYPSHGPFVCVQCIYKFSFMCKFKMFNIKALIRKLGFAINKLTVDIFY</sequence>
<gene>
    <name evidence="1" type="ORF">XELAEV_18013243mg</name>
</gene>
<protein>
    <submittedName>
        <fullName evidence="1">Uncharacterized protein</fullName>
    </submittedName>
</protein>
<dbReference type="AlphaFoldDB" id="A0A974DRB5"/>
<evidence type="ECO:0000313" key="2">
    <source>
        <dbReference type="Proteomes" id="UP000694892"/>
    </source>
</evidence>
<organism evidence="1 2">
    <name type="scientific">Xenopus laevis</name>
    <name type="common">African clawed frog</name>
    <dbReference type="NCBI Taxonomy" id="8355"/>
    <lineage>
        <taxon>Eukaryota</taxon>
        <taxon>Metazoa</taxon>
        <taxon>Chordata</taxon>
        <taxon>Craniata</taxon>
        <taxon>Vertebrata</taxon>
        <taxon>Euteleostomi</taxon>
        <taxon>Amphibia</taxon>
        <taxon>Batrachia</taxon>
        <taxon>Anura</taxon>
        <taxon>Pipoidea</taxon>
        <taxon>Pipidae</taxon>
        <taxon>Xenopodinae</taxon>
        <taxon>Xenopus</taxon>
        <taxon>Xenopus</taxon>
    </lineage>
</organism>
<name>A0A974DRB5_XENLA</name>
<dbReference type="Proteomes" id="UP000694892">
    <property type="component" value="Chromosome 2L"/>
</dbReference>